<dbReference type="AlphaFoldDB" id="A0A5Q0GXL2"/>
<gene>
    <name evidence="1" type="ORF">EKG83_15680</name>
</gene>
<dbReference type="OrthoDB" id="9968690at2"/>
<reference evidence="2" key="1">
    <citation type="journal article" date="2021" name="Curr. Microbiol.">
        <title>Complete genome of nocamycin-producing strain Saccharothrix syringae NRRL B-16468 reveals the biosynthetic potential for secondary metabolites.</title>
        <authorList>
            <person name="Mo X."/>
            <person name="Yang S."/>
        </authorList>
    </citation>
    <scope>NUCLEOTIDE SEQUENCE [LARGE SCALE GENOMIC DNA]</scope>
    <source>
        <strain evidence="2">ATCC 51364 / DSM 43886 / JCM 6844 / KCTC 9398 / NBRC 14523 / NRRL B-16468 / INA 2240</strain>
    </source>
</reference>
<proteinExistence type="predicted"/>
<dbReference type="KEGG" id="ssyi:EKG83_15680"/>
<accession>A0A5Q0GXL2</accession>
<evidence type="ECO:0000313" key="1">
    <source>
        <dbReference type="EMBL" id="QFZ18708.1"/>
    </source>
</evidence>
<keyword evidence="2" id="KW-1185">Reference proteome</keyword>
<name>A0A5Q0GXL2_SACSY</name>
<evidence type="ECO:0000313" key="2">
    <source>
        <dbReference type="Proteomes" id="UP000325787"/>
    </source>
</evidence>
<protein>
    <submittedName>
        <fullName evidence="1">Uncharacterized protein</fullName>
    </submittedName>
</protein>
<dbReference type="RefSeq" id="WP_033431258.1">
    <property type="nucleotide sequence ID" value="NZ_CP034550.1"/>
</dbReference>
<organism evidence="1 2">
    <name type="scientific">Saccharothrix syringae</name>
    <name type="common">Nocardiopsis syringae</name>
    <dbReference type="NCBI Taxonomy" id="103733"/>
    <lineage>
        <taxon>Bacteria</taxon>
        <taxon>Bacillati</taxon>
        <taxon>Actinomycetota</taxon>
        <taxon>Actinomycetes</taxon>
        <taxon>Pseudonocardiales</taxon>
        <taxon>Pseudonocardiaceae</taxon>
        <taxon>Saccharothrix</taxon>
    </lineage>
</organism>
<dbReference type="Proteomes" id="UP000325787">
    <property type="component" value="Chromosome"/>
</dbReference>
<sequence length="146" mass="15841">MAESVVGVLRVTSSRYAAHHPAWLRQVDDLVEQLRGVAAAGDDDEGVVLRVEPDLSEPPPDPAGSKGLVEVSALVLASAQVIRSAAWVIREWAKVDAGRKVSLRIERDGREIVLEGIGERGVEASLELLRSELESGAEVERRDDVR</sequence>
<dbReference type="EMBL" id="CP034550">
    <property type="protein sequence ID" value="QFZ18708.1"/>
    <property type="molecule type" value="Genomic_DNA"/>
</dbReference>